<organism evidence="1 2">
    <name type="scientific">Streptomyces pharetrae CZA14</name>
    <dbReference type="NCBI Taxonomy" id="1144883"/>
    <lineage>
        <taxon>Bacteria</taxon>
        <taxon>Bacillati</taxon>
        <taxon>Actinomycetota</taxon>
        <taxon>Actinomycetes</taxon>
        <taxon>Kitasatosporales</taxon>
        <taxon>Streptomycetaceae</taxon>
        <taxon>Streptomyces</taxon>
    </lineage>
</organism>
<dbReference type="InterPro" id="IPR011989">
    <property type="entry name" value="ARM-like"/>
</dbReference>
<dbReference type="InterPro" id="IPR016024">
    <property type="entry name" value="ARM-type_fold"/>
</dbReference>
<proteinExistence type="predicted"/>
<evidence type="ECO:0000313" key="1">
    <source>
        <dbReference type="EMBL" id="OSZ58512.1"/>
    </source>
</evidence>
<dbReference type="SUPFAM" id="SSF48371">
    <property type="entry name" value="ARM repeat"/>
    <property type="match status" value="1"/>
</dbReference>
<reference evidence="1 2" key="1">
    <citation type="submission" date="2016-12" db="EMBL/GenBank/DDBJ databases">
        <title>Genome Mining:The Detection of Biosynthetic Gene Clusters to Aid in the Expression of Curamycin A produced by Streptomyces sp. strain CZA14.</title>
        <authorList>
            <person name="Durrell K.A."/>
            <person name="Kirby B.M."/>
            <person name="Khan W."/>
            <person name="Mthethwa T."/>
            <person name="Le Roes-Hill M."/>
        </authorList>
    </citation>
    <scope>NUCLEOTIDE SEQUENCE [LARGE SCALE GENOMIC DNA]</scope>
    <source>
        <strain evidence="1 2">CZA14</strain>
    </source>
</reference>
<dbReference type="Pfam" id="PF13646">
    <property type="entry name" value="HEAT_2"/>
    <property type="match status" value="1"/>
</dbReference>
<dbReference type="Gene3D" id="1.25.10.10">
    <property type="entry name" value="Leucine-rich Repeat Variant"/>
    <property type="match status" value="1"/>
</dbReference>
<accession>A0ABX3YH27</accession>
<dbReference type="Proteomes" id="UP000194266">
    <property type="component" value="Unassembled WGS sequence"/>
</dbReference>
<sequence length="145" mass="16434">MMSQDVSLHFLVDDQTDCAYVYTAANSARACQAAEQEVMRHLDVIDRSELLASFDHAESPSEKRQAVLRVALGAPDELDDDTFHRVREAMRESDSEVRKAAVYATSYSPSRRFIPILKSAFREDPSPDVREHAATLIEAYKQMRI</sequence>
<dbReference type="EMBL" id="MRYD01000120">
    <property type="protein sequence ID" value="OSZ58512.1"/>
    <property type="molecule type" value="Genomic_DNA"/>
</dbReference>
<keyword evidence="2" id="KW-1185">Reference proteome</keyword>
<evidence type="ECO:0000313" key="2">
    <source>
        <dbReference type="Proteomes" id="UP000194266"/>
    </source>
</evidence>
<gene>
    <name evidence="1" type="ORF">OQI_21320</name>
</gene>
<name>A0ABX3YH27_9ACTN</name>
<comment type="caution">
    <text evidence="1">The sequence shown here is derived from an EMBL/GenBank/DDBJ whole genome shotgun (WGS) entry which is preliminary data.</text>
</comment>
<evidence type="ECO:0008006" key="3">
    <source>
        <dbReference type="Google" id="ProtNLM"/>
    </source>
</evidence>
<protein>
    <recommendedName>
        <fullName evidence="3">HEAT repeat domain-containing protein</fullName>
    </recommendedName>
</protein>